<dbReference type="InterPro" id="IPR024761">
    <property type="entry name" value="TFIIIC_delta_N"/>
</dbReference>
<reference evidence="3 4" key="1">
    <citation type="submission" date="2019-10" db="EMBL/GenBank/DDBJ databases">
        <authorList>
            <person name="Palmer J.M."/>
        </authorList>
    </citation>
    <scope>NUCLEOTIDE SEQUENCE [LARGE SCALE GENOMIC DNA]</scope>
    <source>
        <strain evidence="3 4">TWF730</strain>
    </source>
</reference>
<dbReference type="Pfam" id="PF12657">
    <property type="entry name" value="TFIIIC_delta"/>
    <property type="match status" value="1"/>
</dbReference>
<evidence type="ECO:0000256" key="1">
    <source>
        <dbReference type="SAM" id="MobiDB-lite"/>
    </source>
</evidence>
<organism evidence="3 4">
    <name type="scientific">Orbilia blumenaviensis</name>
    <dbReference type="NCBI Taxonomy" id="1796055"/>
    <lineage>
        <taxon>Eukaryota</taxon>
        <taxon>Fungi</taxon>
        <taxon>Dikarya</taxon>
        <taxon>Ascomycota</taxon>
        <taxon>Pezizomycotina</taxon>
        <taxon>Orbiliomycetes</taxon>
        <taxon>Orbiliales</taxon>
        <taxon>Orbiliaceae</taxon>
        <taxon>Orbilia</taxon>
    </lineage>
</organism>
<evidence type="ECO:0000313" key="3">
    <source>
        <dbReference type="EMBL" id="KAK6331491.1"/>
    </source>
</evidence>
<feature type="domain" description="Transcription factor IIIC 90kDa subunit N-terminal" evidence="2">
    <location>
        <begin position="160"/>
        <end position="296"/>
    </location>
</feature>
<dbReference type="EMBL" id="JAVHNS010000018">
    <property type="protein sequence ID" value="KAK6331491.1"/>
    <property type="molecule type" value="Genomic_DNA"/>
</dbReference>
<keyword evidence="4" id="KW-1185">Reference proteome</keyword>
<sequence>MLLKNIDLNFYPSIPQNYKASADGQLCIPAGPVTYILTNSILNPGLVSNPPVPSKFKPGDENKIDYRSSENRADWKGYDNDDDEEEEDGSAFEDSEEEVDGDGDGAGEEGREGDVEDDKARPEFQFHWQKLEILQDEGAGDVMRGGVSFQLDQTFRQGFARQMEWSPLGAGSHRRCSLTILTTSRQILVYQPTTGIGRGLKLQMKLLDRLIDQDVPGDEVVETTWDKLPREICWSHPCKFDSFRWGFPIFTMVDENNEITFIKMIDQDVEVLLKITIPLPPGSKITNMCWSPWITGDLENGS</sequence>
<name>A0AAV9TYU4_9PEZI</name>
<feature type="region of interest" description="Disordered" evidence="1">
    <location>
        <begin position="47"/>
        <end position="118"/>
    </location>
</feature>
<feature type="compositionally biased region" description="Acidic residues" evidence="1">
    <location>
        <begin position="80"/>
        <end position="107"/>
    </location>
</feature>
<feature type="compositionally biased region" description="Basic and acidic residues" evidence="1">
    <location>
        <begin position="57"/>
        <end position="79"/>
    </location>
</feature>
<gene>
    <name evidence="3" type="ORF">TWF730_004573</name>
</gene>
<dbReference type="Proteomes" id="UP001373714">
    <property type="component" value="Unassembled WGS sequence"/>
</dbReference>
<evidence type="ECO:0000313" key="4">
    <source>
        <dbReference type="Proteomes" id="UP001373714"/>
    </source>
</evidence>
<protein>
    <recommendedName>
        <fullName evidence="2">Transcription factor IIIC 90kDa subunit N-terminal domain-containing protein</fullName>
    </recommendedName>
</protein>
<comment type="caution">
    <text evidence="3">The sequence shown here is derived from an EMBL/GenBank/DDBJ whole genome shotgun (WGS) entry which is preliminary data.</text>
</comment>
<dbReference type="AlphaFoldDB" id="A0AAV9TYU4"/>
<proteinExistence type="predicted"/>
<evidence type="ECO:0000259" key="2">
    <source>
        <dbReference type="Pfam" id="PF12657"/>
    </source>
</evidence>
<accession>A0AAV9TYU4</accession>
<feature type="compositionally biased region" description="Basic and acidic residues" evidence="1">
    <location>
        <begin position="108"/>
        <end position="118"/>
    </location>
</feature>